<evidence type="ECO:0008006" key="2">
    <source>
        <dbReference type="Google" id="ProtNLM"/>
    </source>
</evidence>
<gene>
    <name evidence="1" type="ORF">TM448A04213_0013</name>
</gene>
<accession>A0A6H2A175</accession>
<proteinExistence type="predicted"/>
<reference evidence="1" key="1">
    <citation type="submission" date="2020-03" db="EMBL/GenBank/DDBJ databases">
        <title>The deep terrestrial virosphere.</title>
        <authorList>
            <person name="Holmfeldt K."/>
            <person name="Nilsson E."/>
            <person name="Simone D."/>
            <person name="Lopez-Fernandez M."/>
            <person name="Wu X."/>
            <person name="de Brujin I."/>
            <person name="Lundin D."/>
            <person name="Andersson A."/>
            <person name="Bertilsson S."/>
            <person name="Dopson M."/>
        </authorList>
    </citation>
    <scope>NUCLEOTIDE SEQUENCE</scope>
    <source>
        <strain evidence="1">TM448A04213</strain>
    </source>
</reference>
<sequence>MQIDISKGIKVGGHTYKVKSGERINERLKEGNYYGRCYYKEKEVLIDDSQEHGQVSNSIIHEVVHAIDNEFDTKLSESQVKRLSNGLH</sequence>
<name>A0A6H2A175_9ZZZZ</name>
<evidence type="ECO:0000313" key="1">
    <source>
        <dbReference type="EMBL" id="QJA53946.1"/>
    </source>
</evidence>
<organism evidence="1">
    <name type="scientific">viral metagenome</name>
    <dbReference type="NCBI Taxonomy" id="1070528"/>
    <lineage>
        <taxon>unclassified sequences</taxon>
        <taxon>metagenomes</taxon>
        <taxon>organismal metagenomes</taxon>
    </lineage>
</organism>
<dbReference type="EMBL" id="MT144464">
    <property type="protein sequence ID" value="QJA53946.1"/>
    <property type="molecule type" value="Genomic_DNA"/>
</dbReference>
<dbReference type="AlphaFoldDB" id="A0A6H2A175"/>
<protein>
    <recommendedName>
        <fullName evidence="2">Peptidase</fullName>
    </recommendedName>
</protein>